<sequence>MMVSKTRGHPNVEDAQWIVDHVNGNVPQNLTVPVSVVFATPKDKMASPSPMGKGTMMKGSMMKGASPMAMKGAMGAMAGMGTTGAAMGGGYGGYDSSGAGAGGGYGSYGGYDDSYGGCGGYGGKDYGSFKGGGKGKGPGLPQDVKKYKTIMCRFFETTGNCQRGESCSYAHGAHELNSPGTGTAAAAAMAAMGRGTFTPGATFVPPSKGGGKGAAAKPTAGAGMTPKAAATITTTSATNVFAATDPSAATSLPNGLASSLPPGFSAGFSPAL</sequence>
<gene>
    <name evidence="6" type="primary">Tis11</name>
    <name evidence="6" type="ORF">AK812_SmicGene7027</name>
</gene>
<feature type="zinc finger region" description="C3H1-type" evidence="4">
    <location>
        <begin position="146"/>
        <end position="174"/>
    </location>
</feature>
<feature type="domain" description="C3H1-type" evidence="5">
    <location>
        <begin position="146"/>
        <end position="174"/>
    </location>
</feature>
<evidence type="ECO:0000259" key="5">
    <source>
        <dbReference type="PROSITE" id="PS50103"/>
    </source>
</evidence>
<dbReference type="GO" id="GO:0010468">
    <property type="term" value="P:regulation of gene expression"/>
    <property type="evidence" value="ECO:0007669"/>
    <property type="project" value="UniProtKB-ARBA"/>
</dbReference>
<keyword evidence="1 4" id="KW-0479">Metal-binding</keyword>
<dbReference type="Proteomes" id="UP000186817">
    <property type="component" value="Unassembled WGS sequence"/>
</dbReference>
<dbReference type="SUPFAM" id="SSF90229">
    <property type="entry name" value="CCCH zinc finger"/>
    <property type="match status" value="1"/>
</dbReference>
<dbReference type="OrthoDB" id="446617at2759"/>
<dbReference type="SMART" id="SM00356">
    <property type="entry name" value="ZnF_C3H1"/>
    <property type="match status" value="1"/>
</dbReference>
<keyword evidence="2 4" id="KW-0863">Zinc-finger</keyword>
<evidence type="ECO:0000256" key="2">
    <source>
        <dbReference type="ARBA" id="ARBA00022771"/>
    </source>
</evidence>
<keyword evidence="3 4" id="KW-0862">Zinc</keyword>
<proteinExistence type="predicted"/>
<comment type="caution">
    <text evidence="6">The sequence shown here is derived from an EMBL/GenBank/DDBJ whole genome shotgun (WGS) entry which is preliminary data.</text>
</comment>
<name>A0A1Q9EPI4_SYMMI</name>
<keyword evidence="7" id="KW-1185">Reference proteome</keyword>
<dbReference type="PROSITE" id="PS50103">
    <property type="entry name" value="ZF_C3H1"/>
    <property type="match status" value="1"/>
</dbReference>
<reference evidence="6 7" key="1">
    <citation type="submission" date="2016-02" db="EMBL/GenBank/DDBJ databases">
        <title>Genome analysis of coral dinoflagellate symbionts highlights evolutionary adaptations to a symbiotic lifestyle.</title>
        <authorList>
            <person name="Aranda M."/>
            <person name="Li Y."/>
            <person name="Liew Y.J."/>
            <person name="Baumgarten S."/>
            <person name="Simakov O."/>
            <person name="Wilson M."/>
            <person name="Piel J."/>
            <person name="Ashoor H."/>
            <person name="Bougouffa S."/>
            <person name="Bajic V.B."/>
            <person name="Ryu T."/>
            <person name="Ravasi T."/>
            <person name="Bayer T."/>
            <person name="Micklem G."/>
            <person name="Kim H."/>
            <person name="Bhak J."/>
            <person name="Lajeunesse T.C."/>
            <person name="Voolstra C.R."/>
        </authorList>
    </citation>
    <scope>NUCLEOTIDE SEQUENCE [LARGE SCALE GENOMIC DNA]</scope>
    <source>
        <strain evidence="6 7">CCMP2467</strain>
    </source>
</reference>
<protein>
    <submittedName>
        <fullName evidence="6">Protein TIS11</fullName>
    </submittedName>
</protein>
<dbReference type="GO" id="GO:0008270">
    <property type="term" value="F:zinc ion binding"/>
    <property type="evidence" value="ECO:0007669"/>
    <property type="project" value="UniProtKB-KW"/>
</dbReference>
<evidence type="ECO:0000256" key="1">
    <source>
        <dbReference type="ARBA" id="ARBA00022723"/>
    </source>
</evidence>
<evidence type="ECO:0000313" key="7">
    <source>
        <dbReference type="Proteomes" id="UP000186817"/>
    </source>
</evidence>
<dbReference type="Gene3D" id="4.10.1000.10">
    <property type="entry name" value="Zinc finger, CCCH-type"/>
    <property type="match status" value="1"/>
</dbReference>
<dbReference type="GO" id="GO:0051252">
    <property type="term" value="P:regulation of RNA metabolic process"/>
    <property type="evidence" value="ECO:0007669"/>
    <property type="project" value="UniProtKB-ARBA"/>
</dbReference>
<evidence type="ECO:0000256" key="3">
    <source>
        <dbReference type="ARBA" id="ARBA00022833"/>
    </source>
</evidence>
<dbReference type="InterPro" id="IPR036855">
    <property type="entry name" value="Znf_CCCH_sf"/>
</dbReference>
<dbReference type="EMBL" id="LSRX01000098">
    <property type="protein sequence ID" value="OLQ09349.1"/>
    <property type="molecule type" value="Genomic_DNA"/>
</dbReference>
<evidence type="ECO:0000313" key="6">
    <source>
        <dbReference type="EMBL" id="OLQ09349.1"/>
    </source>
</evidence>
<dbReference type="InterPro" id="IPR000571">
    <property type="entry name" value="Znf_CCCH"/>
</dbReference>
<dbReference type="AlphaFoldDB" id="A0A1Q9EPI4"/>
<organism evidence="6 7">
    <name type="scientific">Symbiodinium microadriaticum</name>
    <name type="common">Dinoflagellate</name>
    <name type="synonym">Zooxanthella microadriatica</name>
    <dbReference type="NCBI Taxonomy" id="2951"/>
    <lineage>
        <taxon>Eukaryota</taxon>
        <taxon>Sar</taxon>
        <taxon>Alveolata</taxon>
        <taxon>Dinophyceae</taxon>
        <taxon>Suessiales</taxon>
        <taxon>Symbiodiniaceae</taxon>
        <taxon>Symbiodinium</taxon>
    </lineage>
</organism>
<dbReference type="Pfam" id="PF00642">
    <property type="entry name" value="zf-CCCH"/>
    <property type="match status" value="1"/>
</dbReference>
<evidence type="ECO:0000256" key="4">
    <source>
        <dbReference type="PROSITE-ProRule" id="PRU00723"/>
    </source>
</evidence>
<accession>A0A1Q9EPI4</accession>
<dbReference type="FunFam" id="4.10.1000.10:FF:000003">
    <property type="entry name" value="Zinc finger CCCH domain-containing protein"/>
    <property type="match status" value="1"/>
</dbReference>